<keyword evidence="3" id="KW-1185">Reference proteome</keyword>
<evidence type="ECO:0000313" key="2">
    <source>
        <dbReference type="EMBL" id="CAG8679213.1"/>
    </source>
</evidence>
<name>A0A9N9EL22_FUNMO</name>
<feature type="non-terminal residue" evidence="2">
    <location>
        <position position="1"/>
    </location>
</feature>
<organism evidence="2 3">
    <name type="scientific">Funneliformis mosseae</name>
    <name type="common">Endomycorrhizal fungus</name>
    <name type="synonym">Glomus mosseae</name>
    <dbReference type="NCBI Taxonomy" id="27381"/>
    <lineage>
        <taxon>Eukaryota</taxon>
        <taxon>Fungi</taxon>
        <taxon>Fungi incertae sedis</taxon>
        <taxon>Mucoromycota</taxon>
        <taxon>Glomeromycotina</taxon>
        <taxon>Glomeromycetes</taxon>
        <taxon>Glomerales</taxon>
        <taxon>Glomeraceae</taxon>
        <taxon>Funneliformis</taxon>
    </lineage>
</organism>
<protein>
    <submittedName>
        <fullName evidence="2">16536_t:CDS:1</fullName>
    </submittedName>
</protein>
<proteinExistence type="predicted"/>
<gene>
    <name evidence="2" type="ORF">FMOSSE_LOCUS12796</name>
</gene>
<dbReference type="EMBL" id="CAJVPP010006529">
    <property type="protein sequence ID" value="CAG8679213.1"/>
    <property type="molecule type" value="Genomic_DNA"/>
</dbReference>
<reference evidence="2" key="1">
    <citation type="submission" date="2021-06" db="EMBL/GenBank/DDBJ databases">
        <authorList>
            <person name="Kallberg Y."/>
            <person name="Tangrot J."/>
            <person name="Rosling A."/>
        </authorList>
    </citation>
    <scope>NUCLEOTIDE SEQUENCE</scope>
    <source>
        <strain evidence="2">87-6 pot B 2015</strain>
    </source>
</reference>
<feature type="compositionally biased region" description="Basic and acidic residues" evidence="1">
    <location>
        <begin position="1"/>
        <end position="10"/>
    </location>
</feature>
<accession>A0A9N9EL22</accession>
<dbReference type="Proteomes" id="UP000789375">
    <property type="component" value="Unassembled WGS sequence"/>
</dbReference>
<comment type="caution">
    <text evidence="2">The sequence shown here is derived from an EMBL/GenBank/DDBJ whole genome shotgun (WGS) entry which is preliminary data.</text>
</comment>
<sequence>VSALTEEVHSLKKSQLRNELSTSHKSSALASKDQIQRDASLTLELETNIRLYLMIWIKINTSYSYEIWFDKSKPPEEAPNWLISQSYHSDDNND</sequence>
<evidence type="ECO:0000313" key="3">
    <source>
        <dbReference type="Proteomes" id="UP000789375"/>
    </source>
</evidence>
<dbReference type="AlphaFoldDB" id="A0A9N9EL22"/>
<evidence type="ECO:0000256" key="1">
    <source>
        <dbReference type="SAM" id="MobiDB-lite"/>
    </source>
</evidence>
<feature type="compositionally biased region" description="Polar residues" evidence="1">
    <location>
        <begin position="17"/>
        <end position="29"/>
    </location>
</feature>
<feature type="region of interest" description="Disordered" evidence="1">
    <location>
        <begin position="1"/>
        <end position="33"/>
    </location>
</feature>